<keyword evidence="5" id="KW-0812">Transmembrane</keyword>
<dbReference type="AlphaFoldDB" id="A0A6A1QI11"/>
<evidence type="ECO:0000256" key="1">
    <source>
        <dbReference type="ARBA" id="ARBA00002140"/>
    </source>
</evidence>
<keyword evidence="12" id="KW-0393">Immunoglobulin domain</keyword>
<keyword evidence="10" id="KW-1015">Disulfide bond</keyword>
<dbReference type="SUPFAM" id="SSF49265">
    <property type="entry name" value="Fibronectin type III"/>
    <property type="match status" value="2"/>
</dbReference>
<proteinExistence type="inferred from homology"/>
<dbReference type="EMBL" id="SGJD01000321">
    <property type="protein sequence ID" value="KAB0405671.1"/>
    <property type="molecule type" value="Genomic_DNA"/>
</dbReference>
<comment type="caution">
    <text evidence="16">The sequence shown here is derived from an EMBL/GenBank/DDBJ whole genome shotgun (WGS) entry which is preliminary data.</text>
</comment>
<dbReference type="InterPro" id="IPR003961">
    <property type="entry name" value="FN3_dom"/>
</dbReference>
<dbReference type="Gene3D" id="2.60.40.10">
    <property type="entry name" value="Immunoglobulins"/>
    <property type="match status" value="6"/>
</dbReference>
<dbReference type="FunFam" id="2.60.40.10:FF:000577">
    <property type="entry name" value="immunoglobulin superfamily DCC subclass member 3"/>
    <property type="match status" value="1"/>
</dbReference>
<dbReference type="CDD" id="cd00096">
    <property type="entry name" value="Ig"/>
    <property type="match status" value="1"/>
</dbReference>
<dbReference type="InterPro" id="IPR013098">
    <property type="entry name" value="Ig_I-set"/>
</dbReference>
<keyword evidence="9" id="KW-0472">Membrane</keyword>
<dbReference type="FunFam" id="2.60.40.10:FF:000299">
    <property type="entry name" value="protogenin isoform X2"/>
    <property type="match status" value="1"/>
</dbReference>
<evidence type="ECO:0000313" key="16">
    <source>
        <dbReference type="EMBL" id="KAB0405671.1"/>
    </source>
</evidence>
<keyword evidence="8" id="KW-1133">Transmembrane helix</keyword>
<evidence type="ECO:0000256" key="3">
    <source>
        <dbReference type="ARBA" id="ARBA00009588"/>
    </source>
</evidence>
<evidence type="ECO:0000256" key="2">
    <source>
        <dbReference type="ARBA" id="ARBA00004167"/>
    </source>
</evidence>
<organism evidence="16 17">
    <name type="scientific">Balaenoptera physalus</name>
    <name type="common">Fin whale</name>
    <name type="synonym">Balaena physalus</name>
    <dbReference type="NCBI Taxonomy" id="9770"/>
    <lineage>
        <taxon>Eukaryota</taxon>
        <taxon>Metazoa</taxon>
        <taxon>Chordata</taxon>
        <taxon>Craniata</taxon>
        <taxon>Vertebrata</taxon>
        <taxon>Euteleostomi</taxon>
        <taxon>Mammalia</taxon>
        <taxon>Eutheria</taxon>
        <taxon>Laurasiatheria</taxon>
        <taxon>Artiodactyla</taxon>
        <taxon>Whippomorpha</taxon>
        <taxon>Cetacea</taxon>
        <taxon>Mysticeti</taxon>
        <taxon>Balaenopteridae</taxon>
        <taxon>Balaenoptera</taxon>
    </lineage>
</organism>
<evidence type="ECO:0000256" key="9">
    <source>
        <dbReference type="ARBA" id="ARBA00023136"/>
    </source>
</evidence>
<name>A0A6A1QI11_BALPH</name>
<evidence type="ECO:0000256" key="11">
    <source>
        <dbReference type="ARBA" id="ARBA00023180"/>
    </source>
</evidence>
<comment type="similarity">
    <text evidence="3">Belongs to the immunoglobulin superfamily. DCC family.</text>
</comment>
<evidence type="ECO:0000256" key="12">
    <source>
        <dbReference type="ARBA" id="ARBA00023319"/>
    </source>
</evidence>
<evidence type="ECO:0000313" key="17">
    <source>
        <dbReference type="Proteomes" id="UP000437017"/>
    </source>
</evidence>
<evidence type="ECO:0000256" key="6">
    <source>
        <dbReference type="ARBA" id="ARBA00022729"/>
    </source>
</evidence>
<dbReference type="PROSITE" id="PS50835">
    <property type="entry name" value="IG_LIKE"/>
    <property type="match status" value="3"/>
</dbReference>
<evidence type="ECO:0000256" key="5">
    <source>
        <dbReference type="ARBA" id="ARBA00022692"/>
    </source>
</evidence>
<evidence type="ECO:0000256" key="10">
    <source>
        <dbReference type="ARBA" id="ARBA00023157"/>
    </source>
</evidence>
<dbReference type="Pfam" id="PF13927">
    <property type="entry name" value="Ig_3"/>
    <property type="match status" value="2"/>
</dbReference>
<feature type="domain" description="Ig-like" evidence="14">
    <location>
        <begin position="208"/>
        <end position="292"/>
    </location>
</feature>
<keyword evidence="7" id="KW-0677">Repeat</keyword>
<dbReference type="SUPFAM" id="SSF48726">
    <property type="entry name" value="Immunoglobulin"/>
    <property type="match status" value="3"/>
</dbReference>
<feature type="non-terminal residue" evidence="16">
    <location>
        <position position="510"/>
    </location>
</feature>
<evidence type="ECO:0000256" key="4">
    <source>
        <dbReference type="ARBA" id="ARBA00022473"/>
    </source>
</evidence>
<dbReference type="InterPro" id="IPR013783">
    <property type="entry name" value="Ig-like_fold"/>
</dbReference>
<dbReference type="FunFam" id="2.60.40.10:FF:000930">
    <property type="entry name" value="immunoglobulin superfamily DCC subclass member 3"/>
    <property type="match status" value="1"/>
</dbReference>
<dbReference type="InterPro" id="IPR007110">
    <property type="entry name" value="Ig-like_dom"/>
</dbReference>
<dbReference type="InterPro" id="IPR036116">
    <property type="entry name" value="FN3_sf"/>
</dbReference>
<dbReference type="PANTHER" id="PTHR44170">
    <property type="entry name" value="PROTEIN SIDEKICK"/>
    <property type="match status" value="1"/>
</dbReference>
<feature type="domain" description="Ig-like" evidence="14">
    <location>
        <begin position="16"/>
        <end position="103"/>
    </location>
</feature>
<keyword evidence="6" id="KW-0732">Signal</keyword>
<accession>A0A6A1QI11</accession>
<feature type="domain" description="Fibronectin type-III" evidence="15">
    <location>
        <begin position="302"/>
        <end position="396"/>
    </location>
</feature>
<dbReference type="Pfam" id="PF00041">
    <property type="entry name" value="fn3"/>
    <property type="match status" value="1"/>
</dbReference>
<feature type="domain" description="Fibronectin type-III" evidence="15">
    <location>
        <begin position="449"/>
        <end position="510"/>
    </location>
</feature>
<dbReference type="Pfam" id="PF07679">
    <property type="entry name" value="I-set"/>
    <property type="match status" value="1"/>
</dbReference>
<evidence type="ECO:0000259" key="15">
    <source>
        <dbReference type="PROSITE" id="PS50853"/>
    </source>
</evidence>
<dbReference type="CDD" id="cd00063">
    <property type="entry name" value="FN3"/>
    <property type="match status" value="2"/>
</dbReference>
<dbReference type="SMART" id="SM00409">
    <property type="entry name" value="IG"/>
    <property type="match status" value="3"/>
</dbReference>
<reference evidence="16 17" key="1">
    <citation type="journal article" date="2019" name="PLoS ONE">
        <title>Genomic analyses reveal an absence of contemporary introgressive admixture between fin whales and blue whales, despite known hybrids.</title>
        <authorList>
            <person name="Westbury M.V."/>
            <person name="Petersen B."/>
            <person name="Lorenzen E.D."/>
        </authorList>
    </citation>
    <scope>NUCLEOTIDE SEQUENCE [LARGE SCALE GENOMIC DNA]</scope>
    <source>
        <strain evidence="16">FinWhale-01</strain>
    </source>
</reference>
<evidence type="ECO:0000256" key="7">
    <source>
        <dbReference type="ARBA" id="ARBA00022737"/>
    </source>
</evidence>
<feature type="domain" description="Ig-like" evidence="14">
    <location>
        <begin position="116"/>
        <end position="203"/>
    </location>
</feature>
<evidence type="ECO:0000256" key="8">
    <source>
        <dbReference type="ARBA" id="ARBA00022989"/>
    </source>
</evidence>
<dbReference type="InterPro" id="IPR003598">
    <property type="entry name" value="Ig_sub2"/>
</dbReference>
<evidence type="ECO:0000256" key="13">
    <source>
        <dbReference type="ARBA" id="ARBA00070868"/>
    </source>
</evidence>
<dbReference type="GO" id="GO:0016020">
    <property type="term" value="C:membrane"/>
    <property type="evidence" value="ECO:0007669"/>
    <property type="project" value="UniProtKB-SubCell"/>
</dbReference>
<dbReference type="PANTHER" id="PTHR44170:SF47">
    <property type="entry name" value="PROTOGENIN"/>
    <property type="match status" value="1"/>
</dbReference>
<dbReference type="SMART" id="SM00408">
    <property type="entry name" value="IGc2"/>
    <property type="match status" value="3"/>
</dbReference>
<keyword evidence="11" id="KW-0325">Glycoprotein</keyword>
<dbReference type="InterPro" id="IPR036179">
    <property type="entry name" value="Ig-like_dom_sf"/>
</dbReference>
<dbReference type="FunFam" id="2.60.40.10:FF:000455">
    <property type="entry name" value="Protogenin A"/>
    <property type="match status" value="1"/>
</dbReference>
<dbReference type="SMART" id="SM00060">
    <property type="entry name" value="FN3"/>
    <property type="match status" value="1"/>
</dbReference>
<dbReference type="InterPro" id="IPR003599">
    <property type="entry name" value="Ig_sub"/>
</dbReference>
<dbReference type="PROSITE" id="PS50853">
    <property type="entry name" value="FN3"/>
    <property type="match status" value="2"/>
</dbReference>
<comment type="function">
    <text evidence="1">May play a role in anteroposterior axis elongation.</text>
</comment>
<gene>
    <name evidence="16" type="ORF">E2I00_003088</name>
</gene>
<evidence type="ECO:0000259" key="14">
    <source>
        <dbReference type="PROSITE" id="PS50835"/>
    </source>
</evidence>
<sequence length="510" mass="56350">ACTYSEFDKLYLIAISAFEVQPISTEVQEGGVARFTCKISSNPPAVITWELNRTTLPVTMDRVTALPTGVLQIYDVDQKDAGNYRCVAATVAHRRKSMEASLTVIPGKESKSFHTPTIIAGPQNITTSLHQTVVLECAATGNPKPIISWSRLDHKSIDVFNTRVLGNGNLMISDIRLQHAGVYVCRATTPGTRNFTVAMATLTVLAPPSFVEWPESLTRPRAGTARFVCQAEGIPSPKMSWLKNGRKIHSNGRIKMYNSKLVINQIIPEDDAIYQCMAENSQGSILSRARLTVVMSEDRPSAPYNVHAETMSSSAILLAWERPLYNSDKVIAYSVHYMKAEGLNNEEYQVVIGNDTTHYLIDDLEPASNYSFYIVAYMPMGASQMSDHVTQNTLEDVLELPGTTHEHLLEGLKPDSVYLVRITAATRVGLGESSVWTSHRTPKATSVKAPKSPELHLEPLNCTTISVKWQQDAEDSATIQGYKLYYKEEGQQENGPIFLATSDLLYTLSG</sequence>
<protein>
    <recommendedName>
        <fullName evidence="13">Protogenin</fullName>
    </recommendedName>
</protein>
<dbReference type="Proteomes" id="UP000437017">
    <property type="component" value="Unassembled WGS sequence"/>
</dbReference>
<comment type="subcellular location">
    <subcellularLocation>
        <location evidence="2">Membrane</location>
        <topology evidence="2">Single-pass membrane protein</topology>
    </subcellularLocation>
</comment>
<keyword evidence="17" id="KW-1185">Reference proteome</keyword>
<dbReference type="OrthoDB" id="438268at2759"/>
<feature type="non-terminal residue" evidence="16">
    <location>
        <position position="1"/>
    </location>
</feature>
<dbReference type="GO" id="GO:0098609">
    <property type="term" value="P:cell-cell adhesion"/>
    <property type="evidence" value="ECO:0007669"/>
    <property type="project" value="TreeGrafter"/>
</dbReference>
<keyword evidence="4" id="KW-0217">Developmental protein</keyword>